<proteinExistence type="predicted"/>
<keyword evidence="1" id="KW-0732">Signal</keyword>
<organism evidence="2 3">
    <name type="scientific">Gordonia caeni</name>
    <dbReference type="NCBI Taxonomy" id="1007097"/>
    <lineage>
        <taxon>Bacteria</taxon>
        <taxon>Bacillati</taxon>
        <taxon>Actinomycetota</taxon>
        <taxon>Actinomycetes</taxon>
        <taxon>Mycobacteriales</taxon>
        <taxon>Gordoniaceae</taxon>
        <taxon>Gordonia</taxon>
    </lineage>
</organism>
<gene>
    <name evidence="2" type="ORF">GCM10022231_16150</name>
</gene>
<evidence type="ECO:0000256" key="1">
    <source>
        <dbReference type="SAM" id="SignalP"/>
    </source>
</evidence>
<keyword evidence="3" id="KW-1185">Reference proteome</keyword>
<evidence type="ECO:0000313" key="2">
    <source>
        <dbReference type="EMBL" id="GAA3957678.1"/>
    </source>
</evidence>
<feature type="signal peptide" evidence="1">
    <location>
        <begin position="1"/>
        <end position="19"/>
    </location>
</feature>
<dbReference type="Proteomes" id="UP001418444">
    <property type="component" value="Unassembled WGS sequence"/>
</dbReference>
<protein>
    <submittedName>
        <fullName evidence="2">Uncharacterized protein</fullName>
    </submittedName>
</protein>
<evidence type="ECO:0000313" key="3">
    <source>
        <dbReference type="Proteomes" id="UP001418444"/>
    </source>
</evidence>
<feature type="chain" id="PRO_5046099740" evidence="1">
    <location>
        <begin position="20"/>
        <end position="132"/>
    </location>
</feature>
<dbReference type="EMBL" id="BAAAZW010000004">
    <property type="protein sequence ID" value="GAA3957678.1"/>
    <property type="molecule type" value="Genomic_DNA"/>
</dbReference>
<reference evidence="3" key="1">
    <citation type="journal article" date="2019" name="Int. J. Syst. Evol. Microbiol.">
        <title>The Global Catalogue of Microorganisms (GCM) 10K type strain sequencing project: providing services to taxonomists for standard genome sequencing and annotation.</title>
        <authorList>
            <consortium name="The Broad Institute Genomics Platform"/>
            <consortium name="The Broad Institute Genome Sequencing Center for Infectious Disease"/>
            <person name="Wu L."/>
            <person name="Ma J."/>
        </authorList>
    </citation>
    <scope>NUCLEOTIDE SEQUENCE [LARGE SCALE GENOMIC DNA]</scope>
    <source>
        <strain evidence="3">JCM 16923</strain>
    </source>
</reference>
<accession>A0ABP7P0L7</accession>
<sequence>MILMIVLIAGSGSGGSSLAAEDTPSSEVSFEDALDAVCKPGTYRSPNPSSHLPNADTTAWCTSRLTGGAPINIGTYDSTYAAKNDTALPYVGAYATTTLSGGDVAVFMVGKHSRAAAILEPLGDMGFQVRSR</sequence>
<name>A0ABP7P0L7_9ACTN</name>
<comment type="caution">
    <text evidence="2">The sequence shown here is derived from an EMBL/GenBank/DDBJ whole genome shotgun (WGS) entry which is preliminary data.</text>
</comment>